<feature type="signal peptide" evidence="8">
    <location>
        <begin position="1"/>
        <end position="19"/>
    </location>
</feature>
<keyword evidence="12" id="KW-1185">Reference proteome</keyword>
<evidence type="ECO:0000256" key="8">
    <source>
        <dbReference type="SAM" id="SignalP"/>
    </source>
</evidence>
<keyword evidence="4 8" id="KW-0732">Signal</keyword>
<dbReference type="PROSITE" id="PS51257">
    <property type="entry name" value="PROKAR_LIPOPROTEIN"/>
    <property type="match status" value="1"/>
</dbReference>
<dbReference type="PANTHER" id="PTHR35789">
    <property type="entry name" value="SPORE GERMINATION PROTEIN B3"/>
    <property type="match status" value="1"/>
</dbReference>
<dbReference type="Proteomes" id="UP001646157">
    <property type="component" value="Unassembled WGS sequence"/>
</dbReference>
<evidence type="ECO:0000256" key="4">
    <source>
        <dbReference type="ARBA" id="ARBA00022729"/>
    </source>
</evidence>
<accession>A0ABS2N857</accession>
<dbReference type="InterPro" id="IPR008844">
    <property type="entry name" value="Spore_GerAC-like"/>
</dbReference>
<dbReference type="InterPro" id="IPR057336">
    <property type="entry name" value="GerAC_N"/>
</dbReference>
<evidence type="ECO:0000313" key="12">
    <source>
        <dbReference type="Proteomes" id="UP001646157"/>
    </source>
</evidence>
<keyword evidence="7" id="KW-0449">Lipoprotein</keyword>
<protein>
    <submittedName>
        <fullName evidence="11">Spore germination protein</fullName>
    </submittedName>
</protein>
<comment type="similarity">
    <text evidence="2">Belongs to the GerABKC lipoprotein family.</text>
</comment>
<dbReference type="Pfam" id="PF05504">
    <property type="entry name" value="Spore_GerAC"/>
    <property type="match status" value="1"/>
</dbReference>
<feature type="domain" description="Spore germination protein N-terminal" evidence="10">
    <location>
        <begin position="23"/>
        <end position="189"/>
    </location>
</feature>
<organism evidence="11 12">
    <name type="scientific">Rossellomorea pakistanensis</name>
    <dbReference type="NCBI Taxonomy" id="992288"/>
    <lineage>
        <taxon>Bacteria</taxon>
        <taxon>Bacillati</taxon>
        <taxon>Bacillota</taxon>
        <taxon>Bacilli</taxon>
        <taxon>Bacillales</taxon>
        <taxon>Bacillaceae</taxon>
        <taxon>Rossellomorea</taxon>
    </lineage>
</organism>
<evidence type="ECO:0000256" key="5">
    <source>
        <dbReference type="ARBA" id="ARBA00023136"/>
    </source>
</evidence>
<feature type="domain" description="Spore germination GerAC-like C-terminal" evidence="9">
    <location>
        <begin position="197"/>
        <end position="357"/>
    </location>
</feature>
<evidence type="ECO:0000256" key="6">
    <source>
        <dbReference type="ARBA" id="ARBA00023139"/>
    </source>
</evidence>
<dbReference type="PANTHER" id="PTHR35789:SF1">
    <property type="entry name" value="SPORE GERMINATION PROTEIN B3"/>
    <property type="match status" value="1"/>
</dbReference>
<evidence type="ECO:0000313" key="11">
    <source>
        <dbReference type="EMBL" id="MBM7584047.1"/>
    </source>
</evidence>
<dbReference type="Gene3D" id="3.30.300.210">
    <property type="entry name" value="Nutrient germinant receptor protein C, domain 3"/>
    <property type="match status" value="1"/>
</dbReference>
<dbReference type="InterPro" id="IPR046953">
    <property type="entry name" value="Spore_GerAC-like_C"/>
</dbReference>
<keyword evidence="6" id="KW-0564">Palmitate</keyword>
<gene>
    <name evidence="11" type="ORF">JOC86_000584</name>
</gene>
<comment type="caution">
    <text evidence="11">The sequence shown here is derived from an EMBL/GenBank/DDBJ whole genome shotgun (WGS) entry which is preliminary data.</text>
</comment>
<evidence type="ECO:0000256" key="7">
    <source>
        <dbReference type="ARBA" id="ARBA00023288"/>
    </source>
</evidence>
<dbReference type="Pfam" id="PF25198">
    <property type="entry name" value="Spore_GerAC_N"/>
    <property type="match status" value="1"/>
</dbReference>
<name>A0ABS2N857_9BACI</name>
<dbReference type="NCBIfam" id="TIGR02887">
    <property type="entry name" value="spore_ger_x_C"/>
    <property type="match status" value="1"/>
</dbReference>
<feature type="chain" id="PRO_5046543120" evidence="8">
    <location>
        <begin position="20"/>
        <end position="360"/>
    </location>
</feature>
<evidence type="ECO:0000259" key="10">
    <source>
        <dbReference type="Pfam" id="PF25198"/>
    </source>
</evidence>
<dbReference type="EMBL" id="JAFBDZ010000001">
    <property type="protein sequence ID" value="MBM7584047.1"/>
    <property type="molecule type" value="Genomic_DNA"/>
</dbReference>
<keyword evidence="5" id="KW-0472">Membrane</keyword>
<keyword evidence="3" id="KW-0309">Germination</keyword>
<sequence>MKKTSFLMCPLLVINFLLSGCIDQQILDDVELTTAVGYDLISDDLIEATAVVPQYQPDSSVTNKTFSATSKLTKDISDKLTRQSSKPFVSGKLEVTLYSTELAKEGLRNIIDIFERDPHIGSRLYLVIAEGELKKQLNIQYGTIDNGMFLSKMIEHNVESGMLPKTNLHQFTKSLYSDGIDPFLPFIKLEGKVANIEGIAVFKEDKYIDLIPEEDCSIFKMLLERSTKDVSLSIELEEDSARASVHSIATKRSYKIKTPMQNPDIKINLDINAVIREYSNGRITKQVTSKIEKKMEKIIRNRANKMINNFQNQQIDPLGIGNQVKYQARYWDPQKWDVLYPDSSIDVKVNVKINQAGVVK</sequence>
<dbReference type="InterPro" id="IPR038501">
    <property type="entry name" value="Spore_GerAC_C_sf"/>
</dbReference>
<evidence type="ECO:0000256" key="2">
    <source>
        <dbReference type="ARBA" id="ARBA00007886"/>
    </source>
</evidence>
<proteinExistence type="inferred from homology"/>
<evidence type="ECO:0000256" key="1">
    <source>
        <dbReference type="ARBA" id="ARBA00004635"/>
    </source>
</evidence>
<reference evidence="11 12" key="1">
    <citation type="submission" date="2021-01" db="EMBL/GenBank/DDBJ databases">
        <title>Genomic Encyclopedia of Type Strains, Phase IV (KMG-IV): sequencing the most valuable type-strain genomes for metagenomic binning, comparative biology and taxonomic classification.</title>
        <authorList>
            <person name="Goeker M."/>
        </authorList>
    </citation>
    <scope>NUCLEOTIDE SEQUENCE [LARGE SCALE GENOMIC DNA]</scope>
    <source>
        <strain evidence="11 12">DSM 24834</strain>
    </source>
</reference>
<comment type="subcellular location">
    <subcellularLocation>
        <location evidence="1">Membrane</location>
        <topology evidence="1">Lipid-anchor</topology>
    </subcellularLocation>
</comment>
<evidence type="ECO:0000256" key="3">
    <source>
        <dbReference type="ARBA" id="ARBA00022544"/>
    </source>
</evidence>
<dbReference type="RefSeq" id="WP_205168242.1">
    <property type="nucleotide sequence ID" value="NZ_JAFBDZ010000001.1"/>
</dbReference>
<evidence type="ECO:0000259" key="9">
    <source>
        <dbReference type="Pfam" id="PF05504"/>
    </source>
</evidence>